<reference evidence="1" key="2">
    <citation type="journal article" date="2015" name="Data Brief">
        <title>Shoot transcriptome of the giant reed, Arundo donax.</title>
        <authorList>
            <person name="Barrero R.A."/>
            <person name="Guerrero F.D."/>
            <person name="Moolhuijzen P."/>
            <person name="Goolsby J.A."/>
            <person name="Tidwell J."/>
            <person name="Bellgard S.E."/>
            <person name="Bellgard M.I."/>
        </authorList>
    </citation>
    <scope>NUCLEOTIDE SEQUENCE</scope>
    <source>
        <tissue evidence="1">Shoot tissue taken approximately 20 cm above the soil surface</tissue>
    </source>
</reference>
<name>A0A0A9ECC0_ARUDO</name>
<proteinExistence type="predicted"/>
<reference evidence="1" key="1">
    <citation type="submission" date="2014-09" db="EMBL/GenBank/DDBJ databases">
        <authorList>
            <person name="Magalhaes I.L.F."/>
            <person name="Oliveira U."/>
            <person name="Santos F.R."/>
            <person name="Vidigal T.H.D.A."/>
            <person name="Brescovit A.D."/>
            <person name="Santos A.J."/>
        </authorList>
    </citation>
    <scope>NUCLEOTIDE SEQUENCE</scope>
    <source>
        <tissue evidence="1">Shoot tissue taken approximately 20 cm above the soil surface</tissue>
    </source>
</reference>
<evidence type="ECO:0000313" key="1">
    <source>
        <dbReference type="EMBL" id="JAD97676.1"/>
    </source>
</evidence>
<dbReference type="EMBL" id="GBRH01200219">
    <property type="protein sequence ID" value="JAD97676.1"/>
    <property type="molecule type" value="Transcribed_RNA"/>
</dbReference>
<protein>
    <submittedName>
        <fullName evidence="1">Heat shock protein binding protein, putative</fullName>
    </submittedName>
</protein>
<sequence>MIDAQLLSLLDEKFRVAKPLIINPSDLSEVRFCSTNVYIWWMKWVEAFF</sequence>
<dbReference type="AlphaFoldDB" id="A0A0A9ECC0"/>
<accession>A0A0A9ECC0</accession>
<organism evidence="1">
    <name type="scientific">Arundo donax</name>
    <name type="common">Giant reed</name>
    <name type="synonym">Donax arundinaceus</name>
    <dbReference type="NCBI Taxonomy" id="35708"/>
    <lineage>
        <taxon>Eukaryota</taxon>
        <taxon>Viridiplantae</taxon>
        <taxon>Streptophyta</taxon>
        <taxon>Embryophyta</taxon>
        <taxon>Tracheophyta</taxon>
        <taxon>Spermatophyta</taxon>
        <taxon>Magnoliopsida</taxon>
        <taxon>Liliopsida</taxon>
        <taxon>Poales</taxon>
        <taxon>Poaceae</taxon>
        <taxon>PACMAD clade</taxon>
        <taxon>Arundinoideae</taxon>
        <taxon>Arundineae</taxon>
        <taxon>Arundo</taxon>
    </lineage>
</organism>
<keyword evidence="1" id="KW-0346">Stress response</keyword>